<gene>
    <name evidence="4" type="ORF">JI741_30455</name>
</gene>
<organism evidence="4 5">
    <name type="scientific">Chryseolinea lacunae</name>
    <dbReference type="NCBI Taxonomy" id="2801331"/>
    <lineage>
        <taxon>Bacteria</taxon>
        <taxon>Pseudomonadati</taxon>
        <taxon>Bacteroidota</taxon>
        <taxon>Cytophagia</taxon>
        <taxon>Cytophagales</taxon>
        <taxon>Fulvivirgaceae</taxon>
        <taxon>Chryseolinea</taxon>
    </lineage>
</organism>
<dbReference type="InterPro" id="IPR045829">
    <property type="entry name" value="PKD_6"/>
</dbReference>
<dbReference type="Pfam" id="PF13449">
    <property type="entry name" value="Phytase-like"/>
    <property type="match status" value="1"/>
</dbReference>
<proteinExistence type="predicted"/>
<feature type="domain" description="PKD-like" evidence="3">
    <location>
        <begin position="735"/>
        <end position="814"/>
    </location>
</feature>
<dbReference type="InterPro" id="IPR026444">
    <property type="entry name" value="Secre_tail"/>
</dbReference>
<dbReference type="Pfam" id="PF18962">
    <property type="entry name" value="Por_Secre_tail"/>
    <property type="match status" value="1"/>
</dbReference>
<feature type="domain" description="PKD-like" evidence="3">
    <location>
        <begin position="559"/>
        <end position="644"/>
    </location>
</feature>
<feature type="domain" description="PKD-like" evidence="3">
    <location>
        <begin position="649"/>
        <end position="731"/>
    </location>
</feature>
<dbReference type="PANTHER" id="PTHR37957:SF1">
    <property type="entry name" value="PHYTASE-LIKE DOMAIN-CONTAINING PROTEIN"/>
    <property type="match status" value="1"/>
</dbReference>
<accession>A0ABS1L1K4</accession>
<name>A0ABS1L1K4_9BACT</name>
<dbReference type="NCBIfam" id="TIGR04183">
    <property type="entry name" value="Por_Secre_tail"/>
    <property type="match status" value="1"/>
</dbReference>
<dbReference type="Proteomes" id="UP000613030">
    <property type="component" value="Unassembled WGS sequence"/>
</dbReference>
<dbReference type="InterPro" id="IPR027372">
    <property type="entry name" value="Phytase-like_dom"/>
</dbReference>
<dbReference type="Pfam" id="PF19408">
    <property type="entry name" value="PKD_6"/>
    <property type="match status" value="4"/>
</dbReference>
<comment type="caution">
    <text evidence="4">The sequence shown here is derived from an EMBL/GenBank/DDBJ whole genome shotgun (WGS) entry which is preliminary data.</text>
</comment>
<dbReference type="EMBL" id="JAERRB010000017">
    <property type="protein sequence ID" value="MBL0745593.1"/>
    <property type="molecule type" value="Genomic_DNA"/>
</dbReference>
<feature type="domain" description="Secretion system C-terminal sorting" evidence="2">
    <location>
        <begin position="829"/>
        <end position="904"/>
    </location>
</feature>
<evidence type="ECO:0000259" key="1">
    <source>
        <dbReference type="Pfam" id="PF13449"/>
    </source>
</evidence>
<sequence>MIKTSTTQMPGPLARGFNLRSRAACAWLRVFALLVFAFATTQVRAQITLLQDYQNNFSAPIGTFQGINFREAGFSGLSAIPGTNGKEFWTLSDRGVNVDAANANPAACRPTYDKIYGFPAYAPKIHRIRLNGDSVQILQTITMKRPDGITATGIINPTGYGSTAAELASTDTVLNCANFNAKIAPKDVWGIDSEGIVKDGDGNFWVCEEGGPTIWKLNQAGVVLKRFTPYANLPGAQSIDVQIDTVFKYRKNNRGFEGISITPSGKIYAIIQSPILYPTKSVGEGTRVHRILEINPADNSTRMFVYLNDGIIGTGGNQIRLRDWKIGDMAAINDHSFLVLEAALRGTTDIKKLYRIELKDATPITSARYGGLTTEALVDSSGLAAQGLRPVKKTLVMDLLAHGWPSVLDKAEGLAILNDSTIAIANDNDYGQSSPLENGIATATANKSHVFVYRLSGADKLAGYQGSCLLIAGEIEGDTNACAFTGHGGGVATYTVNTTDASGFVWTLPSKAVLVSGKGTNSIKVKFLGGFVAGTLSVSIQSACGKEPVTRSLKISNTPPSTPLAVYGPASVCDVVGTSSPVTYAVAAVDAAVEYRWITPAHAVIVDGQGTDSIKVIFTSRFRSGLIKVKAVSGCGTSNFFSYAVTSGPPAKPGSIAGPTHALCANGNAVVYAVDAVPSATSYVWTTSVPNAVITANGAQASIVFPAFVSGVVSVKTVNGCGTSAARILAISAKPESPSYIRGDRRVCSGSLQTYSIDSVAGASSYSWSVPKGAVIKSGAGTTRITVLIGSESGTIKVSAVSLCDVTSSSKLDVDVNRCHNVPSCDVVLYPNPTRGLVHLRITGADSGNYKVYVTHIITGAVVFSSENTLNPSSPEHNVDLSRLDNGYYILHVVSASVNYHQRIEIRH</sequence>
<protein>
    <submittedName>
        <fullName evidence="4">Esterase-like activity of phytase family protein</fullName>
    </submittedName>
</protein>
<feature type="domain" description="Phytase-like" evidence="1">
    <location>
        <begin position="73"/>
        <end position="430"/>
    </location>
</feature>
<dbReference type="PANTHER" id="PTHR37957">
    <property type="entry name" value="BLR7070 PROTEIN"/>
    <property type="match status" value="1"/>
</dbReference>
<keyword evidence="5" id="KW-1185">Reference proteome</keyword>
<evidence type="ECO:0000259" key="2">
    <source>
        <dbReference type="Pfam" id="PF18962"/>
    </source>
</evidence>
<evidence type="ECO:0000313" key="5">
    <source>
        <dbReference type="Proteomes" id="UP000613030"/>
    </source>
</evidence>
<evidence type="ECO:0000313" key="4">
    <source>
        <dbReference type="EMBL" id="MBL0745593.1"/>
    </source>
</evidence>
<evidence type="ECO:0000259" key="3">
    <source>
        <dbReference type="Pfam" id="PF19408"/>
    </source>
</evidence>
<dbReference type="RefSeq" id="WP_202016098.1">
    <property type="nucleotide sequence ID" value="NZ_JAERRB010000017.1"/>
</dbReference>
<reference evidence="4 5" key="1">
    <citation type="submission" date="2021-01" db="EMBL/GenBank/DDBJ databases">
        <title>Chryseolinea sp. Jin1 Genome sequencing and assembly.</title>
        <authorList>
            <person name="Kim I."/>
        </authorList>
    </citation>
    <scope>NUCLEOTIDE SEQUENCE [LARGE SCALE GENOMIC DNA]</scope>
    <source>
        <strain evidence="4 5">Jin1</strain>
    </source>
</reference>
<feature type="domain" description="PKD-like" evidence="3">
    <location>
        <begin position="472"/>
        <end position="553"/>
    </location>
</feature>